<evidence type="ECO:0000256" key="9">
    <source>
        <dbReference type="ARBA" id="ARBA00023310"/>
    </source>
</evidence>
<comment type="caution">
    <text evidence="10">The sequence shown here is derived from an EMBL/GenBank/DDBJ whole genome shotgun (WGS) entry which is preliminary data.</text>
</comment>
<dbReference type="AlphaFoldDB" id="A0A507C3S3"/>
<protein>
    <submittedName>
        <fullName evidence="10">Uncharacterized protein</fullName>
    </submittedName>
</protein>
<evidence type="ECO:0000256" key="2">
    <source>
        <dbReference type="ARBA" id="ARBA00005699"/>
    </source>
</evidence>
<dbReference type="GO" id="GO:0015078">
    <property type="term" value="F:proton transmembrane transporter activity"/>
    <property type="evidence" value="ECO:0007669"/>
    <property type="project" value="InterPro"/>
</dbReference>
<dbReference type="OrthoDB" id="437at2759"/>
<name>A0A507C3S3_9FUNG</name>
<dbReference type="EMBL" id="QEAO01000033">
    <property type="protein sequence ID" value="TPX32215.1"/>
    <property type="molecule type" value="Genomic_DNA"/>
</dbReference>
<dbReference type="InterPro" id="IPR006808">
    <property type="entry name" value="ATP_synth_F0_gsu_mt"/>
</dbReference>
<sequence>MVEPIIYYGRVGLEVVRQVATHQKLTNFNLAEAQQGYASFISAFQNGSWRNVTIKQAAGVAAKGVEVVGFFVVGEMIGRQHVVGYDIPGAHRYEHET</sequence>
<evidence type="ECO:0000256" key="5">
    <source>
        <dbReference type="ARBA" id="ARBA00022781"/>
    </source>
</evidence>
<evidence type="ECO:0000313" key="11">
    <source>
        <dbReference type="Proteomes" id="UP000319731"/>
    </source>
</evidence>
<evidence type="ECO:0000256" key="4">
    <source>
        <dbReference type="ARBA" id="ARBA00022547"/>
    </source>
</evidence>
<gene>
    <name evidence="10" type="ORF">SmJEL517_g04626</name>
</gene>
<keyword evidence="3" id="KW-0813">Transport</keyword>
<dbReference type="Pfam" id="PF04718">
    <property type="entry name" value="ATP-synt_G"/>
    <property type="match status" value="1"/>
</dbReference>
<evidence type="ECO:0000313" key="10">
    <source>
        <dbReference type="EMBL" id="TPX32215.1"/>
    </source>
</evidence>
<evidence type="ECO:0000256" key="8">
    <source>
        <dbReference type="ARBA" id="ARBA00023136"/>
    </source>
</evidence>
<evidence type="ECO:0000256" key="7">
    <source>
        <dbReference type="ARBA" id="ARBA00023128"/>
    </source>
</evidence>
<keyword evidence="4" id="KW-0138">CF(0)</keyword>
<keyword evidence="6" id="KW-0406">Ion transport</keyword>
<accession>A0A507C3S3</accession>
<keyword evidence="11" id="KW-1185">Reference proteome</keyword>
<dbReference type="RefSeq" id="XP_031023465.1">
    <property type="nucleotide sequence ID" value="XM_031170554.1"/>
</dbReference>
<reference evidence="10 11" key="1">
    <citation type="journal article" date="2019" name="Sci. Rep.">
        <title>Comparative genomics of chytrid fungi reveal insights into the obligate biotrophic and pathogenic lifestyle of Synchytrium endobioticum.</title>
        <authorList>
            <person name="van de Vossenberg B.T.L.H."/>
            <person name="Warris S."/>
            <person name="Nguyen H.D.T."/>
            <person name="van Gent-Pelzer M.P.E."/>
            <person name="Joly D.L."/>
            <person name="van de Geest H.C."/>
            <person name="Bonants P.J.M."/>
            <person name="Smith D.S."/>
            <person name="Levesque C.A."/>
            <person name="van der Lee T.A.J."/>
        </authorList>
    </citation>
    <scope>NUCLEOTIDE SEQUENCE [LARGE SCALE GENOMIC DNA]</scope>
    <source>
        <strain evidence="10 11">JEL517</strain>
    </source>
</reference>
<keyword evidence="8" id="KW-0472">Membrane</keyword>
<keyword evidence="9" id="KW-0066">ATP synthesis</keyword>
<organism evidence="10 11">
    <name type="scientific">Synchytrium microbalum</name>
    <dbReference type="NCBI Taxonomy" id="1806994"/>
    <lineage>
        <taxon>Eukaryota</taxon>
        <taxon>Fungi</taxon>
        <taxon>Fungi incertae sedis</taxon>
        <taxon>Chytridiomycota</taxon>
        <taxon>Chytridiomycota incertae sedis</taxon>
        <taxon>Chytridiomycetes</taxon>
        <taxon>Synchytriales</taxon>
        <taxon>Synchytriaceae</taxon>
        <taxon>Synchytrium</taxon>
    </lineage>
</organism>
<comment type="similarity">
    <text evidence="2">Belongs to the ATPase g subunit family.</text>
</comment>
<dbReference type="GO" id="GO:0045259">
    <property type="term" value="C:proton-transporting ATP synthase complex"/>
    <property type="evidence" value="ECO:0007669"/>
    <property type="project" value="UniProtKB-KW"/>
</dbReference>
<keyword evidence="7" id="KW-0496">Mitochondrion</keyword>
<comment type="subcellular location">
    <subcellularLocation>
        <location evidence="1">Mitochondrion membrane</location>
    </subcellularLocation>
</comment>
<dbReference type="GeneID" id="42005851"/>
<keyword evidence="5" id="KW-0375">Hydrogen ion transport</keyword>
<evidence type="ECO:0000256" key="6">
    <source>
        <dbReference type="ARBA" id="ARBA00023065"/>
    </source>
</evidence>
<dbReference type="GO" id="GO:0015986">
    <property type="term" value="P:proton motive force-driven ATP synthesis"/>
    <property type="evidence" value="ECO:0007669"/>
    <property type="project" value="InterPro"/>
</dbReference>
<dbReference type="STRING" id="1806994.A0A507C3S3"/>
<evidence type="ECO:0000256" key="1">
    <source>
        <dbReference type="ARBA" id="ARBA00004325"/>
    </source>
</evidence>
<dbReference type="GO" id="GO:0031966">
    <property type="term" value="C:mitochondrial membrane"/>
    <property type="evidence" value="ECO:0007669"/>
    <property type="project" value="UniProtKB-SubCell"/>
</dbReference>
<evidence type="ECO:0000256" key="3">
    <source>
        <dbReference type="ARBA" id="ARBA00022448"/>
    </source>
</evidence>
<dbReference type="Proteomes" id="UP000319731">
    <property type="component" value="Unassembled WGS sequence"/>
</dbReference>
<proteinExistence type="inferred from homology"/>